<evidence type="ECO:0000256" key="2">
    <source>
        <dbReference type="SAM" id="Phobius"/>
    </source>
</evidence>
<dbReference type="PANTHER" id="PTHR21666">
    <property type="entry name" value="PEPTIDASE-RELATED"/>
    <property type="match status" value="1"/>
</dbReference>
<feature type="region of interest" description="Disordered" evidence="1">
    <location>
        <begin position="240"/>
        <end position="306"/>
    </location>
</feature>
<keyword evidence="2" id="KW-1133">Transmembrane helix</keyword>
<dbReference type="CDD" id="cd12797">
    <property type="entry name" value="M23_peptidase"/>
    <property type="match status" value="1"/>
</dbReference>
<keyword evidence="2" id="KW-0472">Membrane</keyword>
<organism evidence="4 5">
    <name type="scientific">Halalkalibacter nanhaiisediminis</name>
    <dbReference type="NCBI Taxonomy" id="688079"/>
    <lineage>
        <taxon>Bacteria</taxon>
        <taxon>Bacillati</taxon>
        <taxon>Bacillota</taxon>
        <taxon>Bacilli</taxon>
        <taxon>Bacillales</taxon>
        <taxon>Bacillaceae</taxon>
        <taxon>Halalkalibacter</taxon>
    </lineage>
</organism>
<feature type="transmembrane region" description="Helical" evidence="2">
    <location>
        <begin position="27"/>
        <end position="47"/>
    </location>
</feature>
<dbReference type="InterPro" id="IPR050570">
    <property type="entry name" value="Cell_wall_metabolism_enzyme"/>
</dbReference>
<dbReference type="OrthoDB" id="2050153at2"/>
<comment type="caution">
    <text evidence="4">The sequence shown here is derived from an EMBL/GenBank/DDBJ whole genome shotgun (WGS) entry which is preliminary data.</text>
</comment>
<name>A0A562QU82_9BACI</name>
<feature type="compositionally biased region" description="Acidic residues" evidence="1">
    <location>
        <begin position="251"/>
        <end position="276"/>
    </location>
</feature>
<dbReference type="GO" id="GO:0004222">
    <property type="term" value="F:metalloendopeptidase activity"/>
    <property type="evidence" value="ECO:0007669"/>
    <property type="project" value="TreeGrafter"/>
</dbReference>
<dbReference type="Pfam" id="PF01551">
    <property type="entry name" value="Peptidase_M23"/>
    <property type="match status" value="1"/>
</dbReference>
<sequence>MREEENKRSSKSEESPLKMKRLLRKRWLLPALYLIAAAGILSSVFLMQGQDELSAPKDGVEVTESEHGTAMDPYGENAVEVTTSQEVVKMPVEEESDVSIIGHFYDVNASAEEQQEALVYYNNTYYPNKGIDLAQVEGESFNATAALSGTIEKAEKDALLGYVVEINHDNGVVTHYHSLASIEVEEGATVKQGDVLGQAGRNIYNEEAGVHIHFEVRQNGVPVNPNDVLEQPIDSIKDLAGKKEEEKPAEGEEGQEGATDEEQAPEEGQEGATDEEQAPKDDQEAAPEKEQAPKEDAPEEGATEQS</sequence>
<dbReference type="SUPFAM" id="SSF51261">
    <property type="entry name" value="Duplicated hybrid motif"/>
    <property type="match status" value="1"/>
</dbReference>
<protein>
    <submittedName>
        <fullName evidence="4">Stage II sporulation protein Q</fullName>
    </submittedName>
</protein>
<keyword evidence="5" id="KW-1185">Reference proteome</keyword>
<evidence type="ECO:0000313" key="4">
    <source>
        <dbReference type="EMBL" id="TWI59800.1"/>
    </source>
</evidence>
<keyword evidence="2" id="KW-0812">Transmembrane</keyword>
<dbReference type="EMBL" id="VLKZ01000001">
    <property type="protein sequence ID" value="TWI59800.1"/>
    <property type="molecule type" value="Genomic_DNA"/>
</dbReference>
<feature type="compositionally biased region" description="Basic and acidic residues" evidence="1">
    <location>
        <begin position="277"/>
        <end position="296"/>
    </location>
</feature>
<proteinExistence type="predicted"/>
<dbReference type="RefSeq" id="WP_144448632.1">
    <property type="nucleotide sequence ID" value="NZ_VLKZ01000001.1"/>
</dbReference>
<feature type="domain" description="M23ase beta-sheet core" evidence="3">
    <location>
        <begin position="127"/>
        <end position="225"/>
    </location>
</feature>
<feature type="compositionally biased region" description="Acidic residues" evidence="1">
    <location>
        <begin position="297"/>
        <end position="306"/>
    </location>
</feature>
<dbReference type="Proteomes" id="UP000315711">
    <property type="component" value="Unassembled WGS sequence"/>
</dbReference>
<dbReference type="PANTHER" id="PTHR21666:SF291">
    <property type="entry name" value="STAGE II SPORULATION PROTEIN Q"/>
    <property type="match status" value="1"/>
</dbReference>
<evidence type="ECO:0000313" key="5">
    <source>
        <dbReference type="Proteomes" id="UP000315711"/>
    </source>
</evidence>
<dbReference type="InterPro" id="IPR011055">
    <property type="entry name" value="Dup_hybrid_motif"/>
</dbReference>
<evidence type="ECO:0000256" key="1">
    <source>
        <dbReference type="SAM" id="MobiDB-lite"/>
    </source>
</evidence>
<reference evidence="4 5" key="1">
    <citation type="journal article" date="2015" name="Stand. Genomic Sci.">
        <title>Genomic Encyclopedia of Bacterial and Archaeal Type Strains, Phase III: the genomes of soil and plant-associated and newly described type strains.</title>
        <authorList>
            <person name="Whitman W.B."/>
            <person name="Woyke T."/>
            <person name="Klenk H.P."/>
            <person name="Zhou Y."/>
            <person name="Lilburn T.G."/>
            <person name="Beck B.J."/>
            <person name="De Vos P."/>
            <person name="Vandamme P."/>
            <person name="Eisen J.A."/>
            <person name="Garrity G."/>
            <person name="Hugenholtz P."/>
            <person name="Kyrpides N.C."/>
        </authorList>
    </citation>
    <scope>NUCLEOTIDE SEQUENCE [LARGE SCALE GENOMIC DNA]</scope>
    <source>
        <strain evidence="4 5">CGMCC 1.10116</strain>
    </source>
</reference>
<evidence type="ECO:0000259" key="3">
    <source>
        <dbReference type="Pfam" id="PF01551"/>
    </source>
</evidence>
<accession>A0A562QU82</accession>
<feature type="compositionally biased region" description="Basic and acidic residues" evidence="1">
    <location>
        <begin position="240"/>
        <end position="250"/>
    </location>
</feature>
<dbReference type="AlphaFoldDB" id="A0A562QU82"/>
<dbReference type="Gene3D" id="2.70.70.10">
    <property type="entry name" value="Glucose Permease (Domain IIA)"/>
    <property type="match status" value="1"/>
</dbReference>
<gene>
    <name evidence="4" type="ORF">IQ10_00221</name>
</gene>
<dbReference type="InterPro" id="IPR016047">
    <property type="entry name" value="M23ase_b-sheet_dom"/>
</dbReference>